<dbReference type="AlphaFoldDB" id="A0A0A3Z8X1"/>
<sequence length="152" mass="17411">MREFNLESMEDLLPETARTIASLIGFEATQALVERFGGVCFPLSRGERDLRGAGERRLSMLSEVIGEENTRKLVQRFAGDSSLEIPRCARALREWRNRCFFADVDALLEEGESLRMALTLTAPRYGFANTWAWHLMATRRQPQPQQAQRCLF</sequence>
<comment type="caution">
    <text evidence="1">The sequence shown here is derived from an EMBL/GenBank/DDBJ whole genome shotgun (WGS) entry which is preliminary data.</text>
</comment>
<evidence type="ECO:0008006" key="3">
    <source>
        <dbReference type="Google" id="ProtNLM"/>
    </source>
</evidence>
<proteinExistence type="predicted"/>
<evidence type="ECO:0000313" key="2">
    <source>
        <dbReference type="Proteomes" id="UP000030351"/>
    </source>
</evidence>
<dbReference type="RefSeq" id="WP_034888904.1">
    <property type="nucleotide sequence ID" value="NZ_JRUQ01000018.1"/>
</dbReference>
<dbReference type="STRING" id="371042.NG99_04695"/>
<gene>
    <name evidence="1" type="ORF">NG99_04695</name>
</gene>
<accession>A0A0A3Z8X1</accession>
<organism evidence="1 2">
    <name type="scientific">Erwinia typographi</name>
    <dbReference type="NCBI Taxonomy" id="371042"/>
    <lineage>
        <taxon>Bacteria</taxon>
        <taxon>Pseudomonadati</taxon>
        <taxon>Pseudomonadota</taxon>
        <taxon>Gammaproteobacteria</taxon>
        <taxon>Enterobacterales</taxon>
        <taxon>Erwiniaceae</taxon>
        <taxon>Erwinia</taxon>
    </lineage>
</organism>
<evidence type="ECO:0000313" key="1">
    <source>
        <dbReference type="EMBL" id="KGT95320.1"/>
    </source>
</evidence>
<reference evidence="1 2" key="1">
    <citation type="submission" date="2014-10" db="EMBL/GenBank/DDBJ databases">
        <title>Genome sequence of Erwinia typographi M043b.</title>
        <authorList>
            <person name="Chan K.-G."/>
            <person name="Tan W.-S."/>
        </authorList>
    </citation>
    <scope>NUCLEOTIDE SEQUENCE [LARGE SCALE GENOMIC DNA]</scope>
    <source>
        <strain evidence="1 2">M043b</strain>
    </source>
</reference>
<dbReference type="eggNOG" id="COG5566">
    <property type="taxonomic scope" value="Bacteria"/>
</dbReference>
<dbReference type="Proteomes" id="UP000030351">
    <property type="component" value="Unassembled WGS sequence"/>
</dbReference>
<name>A0A0A3Z8X1_9GAMM</name>
<keyword evidence="2" id="KW-1185">Reference proteome</keyword>
<dbReference type="EMBL" id="JRUQ01000018">
    <property type="protein sequence ID" value="KGT95320.1"/>
    <property type="molecule type" value="Genomic_DNA"/>
</dbReference>
<dbReference type="OrthoDB" id="8896696at2"/>
<protein>
    <recommendedName>
        <fullName evidence="3">Mor transcription activator domain-containing protein</fullName>
    </recommendedName>
</protein>